<feature type="compositionally biased region" description="Pro residues" evidence="1">
    <location>
        <begin position="274"/>
        <end position="290"/>
    </location>
</feature>
<name>A0ABW5WD02_9PSEU</name>
<dbReference type="Proteomes" id="UP001597478">
    <property type="component" value="Unassembled WGS sequence"/>
</dbReference>
<comment type="caution">
    <text evidence="3">The sequence shown here is derived from an EMBL/GenBank/DDBJ whole genome shotgun (WGS) entry which is preliminary data.</text>
</comment>
<dbReference type="InterPro" id="IPR025331">
    <property type="entry name" value="TNT"/>
</dbReference>
<feature type="compositionally biased region" description="Basic and acidic residues" evidence="1">
    <location>
        <begin position="611"/>
        <end position="636"/>
    </location>
</feature>
<feature type="compositionally biased region" description="Low complexity" evidence="1">
    <location>
        <begin position="318"/>
        <end position="340"/>
    </location>
</feature>
<gene>
    <name evidence="3" type="ORF">ACFS2C_18390</name>
</gene>
<sequence>MAHPTQLNATEQDTLVKQIGLSLLRAAPRDWRRVIAEYRAVGRYHELTGEVVTADGSTQEWVATHDIATLFGRLRAGMYREGRGTWFNARYQLDHPSSYNLEYDREEPKWDLAPPPQAYADELRMFPRSEENVPDWLMRRMAGLGPERPGPRFRMARIFDGAGPTGPVINRPELDVEEQDRLLDYLDGAPVVVPGRGYDIDRLASTPESTVPIAFHSDGTWIWPAAVNYYLREYGVAPEPDLVQHIRANGFSIPDVPDPVRQAAAAHINRGQTPPQPRTAPPPPPAPEQPPSESAAGPGAGLGAVGAAGAGGVTAAGAAAAAGDQPEPAARQAEPPFEEQFVNGAEQTQLTDPDGFDHADQAEEQPERDAFEHREYADDEADTTEYTRDEYEEHEAAQEQTTLAAPVPDLDSGPPTTITSPAPPTVTHHRVQEPSAGDQDLAEPLPARQHAESWQPAESQQPEEDHEAPAPAGFDEDDAGPPTQISAAPPVDPALDDLQDKLDELGVPESAYRLGEPAERGWSIERVAEGWRVGWYDAGLKSPAVFGDVADAKAFMLGKVLLAPNGVGEVPPGAEDRDRPHEPAQPPSAPAPPSRPLTATLSPEVATGVRQPREGAHAEGGPRDAGRETAGREAGPREAPPWDTSREGAPRPPAGPPREEPGAGRHVLGGAALGAAGASAAGAVPPRETPPGAPAGLPSRRDSRAAEEPREARQAAPGQQQQWPIQPLPGEPPLTLFRGKEMRTLPAGSELDRFGGPNGNLTYAAGTPFEERSLVPEWVNRPYHLYRVQRPLEVLAGVAIPWFNQPGGGAAYLLPASIEELVAEGDLIELEPGEPPVD</sequence>
<feature type="region of interest" description="Disordered" evidence="1">
    <location>
        <begin position="318"/>
        <end position="516"/>
    </location>
</feature>
<dbReference type="RefSeq" id="WP_377393749.1">
    <property type="nucleotide sequence ID" value="NZ_JBHSAN010000043.1"/>
</dbReference>
<evidence type="ECO:0000256" key="1">
    <source>
        <dbReference type="SAM" id="MobiDB-lite"/>
    </source>
</evidence>
<protein>
    <submittedName>
        <fullName evidence="3">Glycohydrolase toxin TNT-related protein</fullName>
    </submittedName>
</protein>
<feature type="domain" description="TNT" evidence="2">
    <location>
        <begin position="744"/>
        <end position="829"/>
    </location>
</feature>
<feature type="region of interest" description="Disordered" evidence="1">
    <location>
        <begin position="266"/>
        <end position="303"/>
    </location>
</feature>
<proteinExistence type="predicted"/>
<reference evidence="4" key="1">
    <citation type="journal article" date="2019" name="Int. J. Syst. Evol. Microbiol.">
        <title>The Global Catalogue of Microorganisms (GCM) 10K type strain sequencing project: providing services to taxonomists for standard genome sequencing and annotation.</title>
        <authorList>
            <consortium name="The Broad Institute Genomics Platform"/>
            <consortium name="The Broad Institute Genome Sequencing Center for Infectious Disease"/>
            <person name="Wu L."/>
            <person name="Ma J."/>
        </authorList>
    </citation>
    <scope>NUCLEOTIDE SEQUENCE [LARGE SCALE GENOMIC DNA]</scope>
    <source>
        <strain evidence="4">IBRC-M 10906</strain>
    </source>
</reference>
<dbReference type="Pfam" id="PF14021">
    <property type="entry name" value="TNT"/>
    <property type="match status" value="1"/>
</dbReference>
<feature type="compositionally biased region" description="Basic and acidic residues" evidence="1">
    <location>
        <begin position="355"/>
        <end position="376"/>
    </location>
</feature>
<feature type="compositionally biased region" description="Basic and acidic residues" evidence="1">
    <location>
        <begin position="385"/>
        <end position="397"/>
    </location>
</feature>
<evidence type="ECO:0000259" key="2">
    <source>
        <dbReference type="Pfam" id="PF14021"/>
    </source>
</evidence>
<accession>A0ABW5WD02</accession>
<dbReference type="PANTHER" id="PTHR42059">
    <property type="entry name" value="TNT DOMAIN-CONTAINING PROTEIN"/>
    <property type="match status" value="1"/>
</dbReference>
<organism evidence="3 4">
    <name type="scientific">Prauserella oleivorans</name>
    <dbReference type="NCBI Taxonomy" id="1478153"/>
    <lineage>
        <taxon>Bacteria</taxon>
        <taxon>Bacillati</taxon>
        <taxon>Actinomycetota</taxon>
        <taxon>Actinomycetes</taxon>
        <taxon>Pseudonocardiales</taxon>
        <taxon>Pseudonocardiaceae</taxon>
        <taxon>Prauserella</taxon>
    </lineage>
</organism>
<dbReference type="SUPFAM" id="SSF160424">
    <property type="entry name" value="BH3703-like"/>
    <property type="match status" value="1"/>
</dbReference>
<evidence type="ECO:0000313" key="4">
    <source>
        <dbReference type="Proteomes" id="UP001597478"/>
    </source>
</evidence>
<feature type="region of interest" description="Disordered" evidence="1">
    <location>
        <begin position="568"/>
        <end position="736"/>
    </location>
</feature>
<dbReference type="PANTHER" id="PTHR42059:SF1">
    <property type="entry name" value="TNT DOMAIN-CONTAINING PROTEIN"/>
    <property type="match status" value="1"/>
</dbReference>
<feature type="compositionally biased region" description="Basic and acidic residues" evidence="1">
    <location>
        <begin position="699"/>
        <end position="713"/>
    </location>
</feature>
<feature type="compositionally biased region" description="Pro residues" evidence="1">
    <location>
        <begin position="583"/>
        <end position="595"/>
    </location>
</feature>
<dbReference type="InterPro" id="IPR053024">
    <property type="entry name" value="Fungal_surface_NADase"/>
</dbReference>
<dbReference type="InterPro" id="IPR036170">
    <property type="entry name" value="YezG-like_sf"/>
</dbReference>
<keyword evidence="4" id="KW-1185">Reference proteome</keyword>
<evidence type="ECO:0000313" key="3">
    <source>
        <dbReference type="EMBL" id="MFD2801364.1"/>
    </source>
</evidence>
<dbReference type="EMBL" id="JBHUOF010000026">
    <property type="protein sequence ID" value="MFD2801364.1"/>
    <property type="molecule type" value="Genomic_DNA"/>
</dbReference>
<feature type="compositionally biased region" description="Low complexity" evidence="1">
    <location>
        <begin position="664"/>
        <end position="683"/>
    </location>
</feature>